<dbReference type="InterPro" id="IPR036291">
    <property type="entry name" value="NAD(P)-bd_dom_sf"/>
</dbReference>
<dbReference type="EMBL" id="CP097510">
    <property type="protein sequence ID" value="URE25336.1"/>
    <property type="molecule type" value="Genomic_DNA"/>
</dbReference>
<feature type="chain" id="PRO_5038387290" description="Exopolygalacturonase" evidence="18">
    <location>
        <begin position="27"/>
        <end position="746"/>
    </location>
</feature>
<dbReference type="SMART" id="SM00710">
    <property type="entry name" value="PbH1"/>
    <property type="match status" value="6"/>
</dbReference>
<comment type="similarity">
    <text evidence="2 17">Belongs to the glycosyl hydrolase 28 family.</text>
</comment>
<dbReference type="GO" id="GO:0071555">
    <property type="term" value="P:cell wall organization"/>
    <property type="evidence" value="ECO:0007669"/>
    <property type="project" value="UniProtKB-KW"/>
</dbReference>
<evidence type="ECO:0000313" key="21">
    <source>
        <dbReference type="Proteomes" id="UP001055439"/>
    </source>
</evidence>
<sequence>MATPTTSFFLLPLFFVFVFLLPGSDAVFDVVKFGAKADGSADSARSFLKAWSYACNSPSPATVYVPAGKFLVTQAVFRGPCRNSMIKFLIQGTLVAPSDYGGSGGSDQWIAFSGVNGVSISGGGTLDGGGSRLWACKLAGRSCPSGTSSLTFANSKNIAVDGLTSINSKLFHIVVLRCQNVKLIRVNIVASGNSPNTDGIHVQMSTGVDILQANIRTGDDCISIGPGTAHLWIERVFCGPGHGISIGSLGKAQGLQEESVRNVTVKTVTFSGTQNGVRIKTWGTRIRGQVRGVVFEDALMRNVQNPIIIDQNYCPGNKGCPGQSSGIKISQVKYNNIRGTSATPVAVTFDCSPSNPCSGITLQDIKLSYHSQRAQSSCKYANGVASGLNLACSVAYFLMGEGGEEMVRNKQVVLKKFAVGVPKETDMEIRQGKASFRSPTAVEGAIVVKNLYLSCDPYMRGRMRDYADSYIPPFQPGSVIEGFGVAKVVDSTNPNFCVGDYITGLTGWEEYSTIVRTEQVRKIEVFDVPLSYHVGLLGMTGFTAYVGFYEICAPKKGDYVFVSAASGAVGQLVGQLAKLHGCYVVGSAGSAQKVDLLKNKLGFDEAFNYKEEPDLTEALRSYFPKGIDIYFDNVGGAMLDAALLNMRVHGRVAVCGMVSQHAVSDPKGISNLYTLVMKRIRMEGFIQSDHLHLFPKFLSTIIDLYKQGRIVYIEDMNEGLENGPEAFVGLFTGNNVGKQVVCVSRE</sequence>
<dbReference type="GO" id="GO:0016628">
    <property type="term" value="F:oxidoreductase activity, acting on the CH-CH group of donors, NAD or NADP as acceptor"/>
    <property type="evidence" value="ECO:0007669"/>
    <property type="project" value="InterPro"/>
</dbReference>
<dbReference type="InterPro" id="IPR011032">
    <property type="entry name" value="GroES-like_sf"/>
</dbReference>
<dbReference type="PANTHER" id="PTHR43205:SF35">
    <property type="entry name" value="ZINC-BINDING DEHYDROGENASE FAMILY PROTEIN"/>
    <property type="match status" value="1"/>
</dbReference>
<dbReference type="InterPro" id="IPR020843">
    <property type="entry name" value="ER"/>
</dbReference>
<evidence type="ECO:0000256" key="12">
    <source>
        <dbReference type="ARBA" id="ARBA00048766"/>
    </source>
</evidence>
<feature type="active site" evidence="16">
    <location>
        <position position="242"/>
    </location>
</feature>
<evidence type="ECO:0000256" key="11">
    <source>
        <dbReference type="ARBA" id="ARBA00043142"/>
    </source>
</evidence>
<keyword evidence="9" id="KW-0961">Cell wall biogenesis/degradation</keyword>
<keyword evidence="5" id="KW-0964">Secreted</keyword>
<evidence type="ECO:0000256" key="14">
    <source>
        <dbReference type="ARBA" id="ARBA00068298"/>
    </source>
</evidence>
<gene>
    <name evidence="20" type="ORF">MUK42_17508</name>
</gene>
<keyword evidence="4" id="KW-0134">Cell wall</keyword>
<dbReference type="Proteomes" id="UP001055439">
    <property type="component" value="Chromosome 8"/>
</dbReference>
<dbReference type="FunFam" id="3.40.50.720:FF:000121">
    <property type="entry name" value="Prostaglandin reductase 2"/>
    <property type="match status" value="1"/>
</dbReference>
<evidence type="ECO:0000256" key="1">
    <source>
        <dbReference type="ARBA" id="ARBA00004191"/>
    </source>
</evidence>
<protein>
    <recommendedName>
        <fullName evidence="14">Exopolygalacturonase</fullName>
        <ecNumber evidence="10">3.2.1.67</ecNumber>
    </recommendedName>
    <alternativeName>
        <fullName evidence="11">Galacturan 1,4-alpha-galacturonidase</fullName>
    </alternativeName>
    <alternativeName>
        <fullName evidence="15">Pectinase</fullName>
    </alternativeName>
</protein>
<dbReference type="SMART" id="SM00829">
    <property type="entry name" value="PKS_ER"/>
    <property type="match status" value="1"/>
</dbReference>
<dbReference type="PROSITE" id="PS00502">
    <property type="entry name" value="POLYGALACTURONASE"/>
    <property type="match status" value="1"/>
</dbReference>
<keyword evidence="8 17" id="KW-0326">Glycosidase</keyword>
<proteinExistence type="inferred from homology"/>
<evidence type="ECO:0000256" key="6">
    <source>
        <dbReference type="ARBA" id="ARBA00022801"/>
    </source>
</evidence>
<comment type="function">
    <text evidence="13">May function in depolymerizing pectin during pollen development, germination, and tube growth. Acts as an exo-polygalacturonase.</text>
</comment>
<dbReference type="AlphaFoldDB" id="A0A9E7H1Y8"/>
<dbReference type="CDD" id="cd08295">
    <property type="entry name" value="double_bond_reductase_like"/>
    <property type="match status" value="1"/>
</dbReference>
<dbReference type="Gene3D" id="3.90.180.10">
    <property type="entry name" value="Medium-chain alcohol dehydrogenases, catalytic domain"/>
    <property type="match status" value="1"/>
</dbReference>
<dbReference type="InterPro" id="IPR011050">
    <property type="entry name" value="Pectin_lyase_fold/virulence"/>
</dbReference>
<comment type="catalytic activity">
    <reaction evidence="12">
        <text>[(1-&gt;4)-alpha-D-galacturonosyl](n) + H2O = alpha-D-galacturonate + [(1-&gt;4)-alpha-D-galacturonosyl](n-1)</text>
        <dbReference type="Rhea" id="RHEA:14117"/>
        <dbReference type="Rhea" id="RHEA-COMP:14570"/>
        <dbReference type="Rhea" id="RHEA-COMP:14572"/>
        <dbReference type="ChEBI" id="CHEBI:15377"/>
        <dbReference type="ChEBI" id="CHEBI:58658"/>
        <dbReference type="ChEBI" id="CHEBI:140523"/>
        <dbReference type="EC" id="3.2.1.67"/>
    </reaction>
</comment>
<evidence type="ECO:0000256" key="16">
    <source>
        <dbReference type="PROSITE-ProRule" id="PRU10052"/>
    </source>
</evidence>
<dbReference type="Pfam" id="PF00107">
    <property type="entry name" value="ADH_zinc_N"/>
    <property type="match status" value="1"/>
</dbReference>
<evidence type="ECO:0000256" key="10">
    <source>
        <dbReference type="ARBA" id="ARBA00038933"/>
    </source>
</evidence>
<evidence type="ECO:0000313" key="20">
    <source>
        <dbReference type="EMBL" id="URE25336.1"/>
    </source>
</evidence>
<dbReference type="InterPro" id="IPR045010">
    <property type="entry name" value="MDR_fam"/>
</dbReference>
<dbReference type="InterPro" id="IPR012334">
    <property type="entry name" value="Pectin_lyas_fold"/>
</dbReference>
<feature type="domain" description="Enoyl reductase (ER)" evidence="19">
    <location>
        <begin position="424"/>
        <end position="741"/>
    </location>
</feature>
<evidence type="ECO:0000256" key="5">
    <source>
        <dbReference type="ARBA" id="ARBA00022525"/>
    </source>
</evidence>
<keyword evidence="7" id="KW-0560">Oxidoreductase</keyword>
<keyword evidence="6 17" id="KW-0378">Hydrolase</keyword>
<evidence type="ECO:0000256" key="4">
    <source>
        <dbReference type="ARBA" id="ARBA00022512"/>
    </source>
</evidence>
<evidence type="ECO:0000256" key="7">
    <source>
        <dbReference type="ARBA" id="ARBA00023002"/>
    </source>
</evidence>
<evidence type="ECO:0000256" key="8">
    <source>
        <dbReference type="ARBA" id="ARBA00023295"/>
    </source>
</evidence>
<name>A0A9E7H1Y8_9LILI</name>
<dbReference type="Pfam" id="PF16884">
    <property type="entry name" value="ADH_N_2"/>
    <property type="match status" value="1"/>
</dbReference>
<evidence type="ECO:0000256" key="13">
    <source>
        <dbReference type="ARBA" id="ARBA00057651"/>
    </source>
</evidence>
<dbReference type="InterPro" id="IPR041694">
    <property type="entry name" value="ADH_N_2"/>
</dbReference>
<dbReference type="SUPFAM" id="SSF51735">
    <property type="entry name" value="NAD(P)-binding Rossmann-fold domains"/>
    <property type="match status" value="1"/>
</dbReference>
<dbReference type="Pfam" id="PF00295">
    <property type="entry name" value="Glyco_hydro_28"/>
    <property type="match status" value="1"/>
</dbReference>
<dbReference type="PANTHER" id="PTHR43205">
    <property type="entry name" value="PROSTAGLANDIN REDUCTASE"/>
    <property type="match status" value="1"/>
</dbReference>
<dbReference type="Gene3D" id="2.160.20.10">
    <property type="entry name" value="Single-stranded right-handed beta-helix, Pectin lyase-like"/>
    <property type="match status" value="1"/>
</dbReference>
<dbReference type="InterPro" id="IPR013149">
    <property type="entry name" value="ADH-like_C"/>
</dbReference>
<keyword evidence="21" id="KW-1185">Reference proteome</keyword>
<keyword evidence="18" id="KW-0732">Signal</keyword>
<dbReference type="InterPro" id="IPR000743">
    <property type="entry name" value="Glyco_hydro_28"/>
</dbReference>
<dbReference type="SUPFAM" id="SSF50129">
    <property type="entry name" value="GroES-like"/>
    <property type="match status" value="1"/>
</dbReference>
<comment type="subcellular location">
    <subcellularLocation>
        <location evidence="1">Secreted</location>
        <location evidence="1">Cell wall</location>
    </subcellularLocation>
</comment>
<comment type="subunit">
    <text evidence="3">Homodimer.</text>
</comment>
<dbReference type="GO" id="GO:0005975">
    <property type="term" value="P:carbohydrate metabolic process"/>
    <property type="evidence" value="ECO:0007669"/>
    <property type="project" value="InterPro"/>
</dbReference>
<dbReference type="SUPFAM" id="SSF51126">
    <property type="entry name" value="Pectin lyase-like"/>
    <property type="match status" value="1"/>
</dbReference>
<evidence type="ECO:0000259" key="19">
    <source>
        <dbReference type="SMART" id="SM00829"/>
    </source>
</evidence>
<dbReference type="InterPro" id="IPR006626">
    <property type="entry name" value="PbH1"/>
</dbReference>
<evidence type="ECO:0000256" key="2">
    <source>
        <dbReference type="ARBA" id="ARBA00008834"/>
    </source>
</evidence>
<dbReference type="FunFam" id="2.160.20.10:FF:000004">
    <property type="entry name" value="Pectin lyase-like superfamily protein"/>
    <property type="match status" value="1"/>
</dbReference>
<organism evidence="20 21">
    <name type="scientific">Musa troglodytarum</name>
    <name type="common">fe'i banana</name>
    <dbReference type="NCBI Taxonomy" id="320322"/>
    <lineage>
        <taxon>Eukaryota</taxon>
        <taxon>Viridiplantae</taxon>
        <taxon>Streptophyta</taxon>
        <taxon>Embryophyta</taxon>
        <taxon>Tracheophyta</taxon>
        <taxon>Spermatophyta</taxon>
        <taxon>Magnoliopsida</taxon>
        <taxon>Liliopsida</taxon>
        <taxon>Zingiberales</taxon>
        <taxon>Musaceae</taxon>
        <taxon>Musa</taxon>
    </lineage>
</organism>
<dbReference type="Gene3D" id="3.40.50.720">
    <property type="entry name" value="NAD(P)-binding Rossmann-like Domain"/>
    <property type="match status" value="1"/>
</dbReference>
<dbReference type="GO" id="GO:0047911">
    <property type="term" value="F:galacturan 1,4-alpha-galacturonidase activity"/>
    <property type="evidence" value="ECO:0007669"/>
    <property type="project" value="UniProtKB-EC"/>
</dbReference>
<dbReference type="GO" id="GO:0004650">
    <property type="term" value="F:polygalacturonase activity"/>
    <property type="evidence" value="ECO:0007669"/>
    <property type="project" value="InterPro"/>
</dbReference>
<evidence type="ECO:0000256" key="3">
    <source>
        <dbReference type="ARBA" id="ARBA00011738"/>
    </source>
</evidence>
<dbReference type="EC" id="3.2.1.67" evidence="10"/>
<reference evidence="20" key="1">
    <citation type="submission" date="2022-05" db="EMBL/GenBank/DDBJ databases">
        <title>The Musa troglodytarum L. genome provides insights into the mechanism of non-climacteric behaviour and enrichment of carotenoids.</title>
        <authorList>
            <person name="Wang J."/>
        </authorList>
    </citation>
    <scope>NUCLEOTIDE SEQUENCE</scope>
    <source>
        <tissue evidence="20">Leaf</tissue>
    </source>
</reference>
<evidence type="ECO:0000256" key="9">
    <source>
        <dbReference type="ARBA" id="ARBA00023316"/>
    </source>
</evidence>
<evidence type="ECO:0000256" key="18">
    <source>
        <dbReference type="SAM" id="SignalP"/>
    </source>
</evidence>
<evidence type="ECO:0000256" key="15">
    <source>
        <dbReference type="ARBA" id="ARBA00083621"/>
    </source>
</evidence>
<dbReference type="OrthoDB" id="809632at2759"/>
<evidence type="ECO:0000256" key="17">
    <source>
        <dbReference type="RuleBase" id="RU361169"/>
    </source>
</evidence>
<accession>A0A9E7H1Y8</accession>
<feature type="signal peptide" evidence="18">
    <location>
        <begin position="1"/>
        <end position="26"/>
    </location>
</feature>